<keyword evidence="4" id="KW-0808">Transferase</keyword>
<dbReference type="PANTHER" id="PTHR45977:SF4">
    <property type="entry name" value="RING-TYPE DOMAIN-CONTAINING PROTEIN"/>
    <property type="match status" value="1"/>
</dbReference>
<dbReference type="SMART" id="SM00184">
    <property type="entry name" value="RING"/>
    <property type="match status" value="1"/>
</dbReference>
<dbReference type="EC" id="2.3.2.27" evidence="3"/>
<dbReference type="PROSITE" id="PS50089">
    <property type="entry name" value="ZF_RING_2"/>
    <property type="match status" value="1"/>
</dbReference>
<dbReference type="Gene3D" id="3.30.40.10">
    <property type="entry name" value="Zinc/RING finger domain, C3HC4 (zinc finger)"/>
    <property type="match status" value="1"/>
</dbReference>
<sequence length="81" mass="9646">MESKSFCSICVSNVQKKSQLKTLECNHKFHMKCIWKWLIKQPTCPVCRREVSRLPSYNCPYNEYIHFVNAYKLRSKTIEDG</sequence>
<evidence type="ECO:0000256" key="7">
    <source>
        <dbReference type="ARBA" id="ARBA00022771"/>
    </source>
</evidence>
<dbReference type="AlphaFoldDB" id="A0A6C0BPQ3"/>
<evidence type="ECO:0000256" key="3">
    <source>
        <dbReference type="ARBA" id="ARBA00012483"/>
    </source>
</evidence>
<evidence type="ECO:0000256" key="10">
    <source>
        <dbReference type="ARBA" id="ARBA00022989"/>
    </source>
</evidence>
<evidence type="ECO:0000256" key="11">
    <source>
        <dbReference type="ARBA" id="ARBA00023136"/>
    </source>
</evidence>
<dbReference type="GO" id="GO:0061630">
    <property type="term" value="F:ubiquitin protein ligase activity"/>
    <property type="evidence" value="ECO:0007669"/>
    <property type="project" value="UniProtKB-EC"/>
</dbReference>
<proteinExistence type="predicted"/>
<protein>
    <recommendedName>
        <fullName evidence="3">RING-type E3 ubiquitin transferase</fullName>
        <ecNumber evidence="3">2.3.2.27</ecNumber>
    </recommendedName>
</protein>
<keyword evidence="10" id="KW-1133">Transmembrane helix</keyword>
<comment type="subcellular location">
    <subcellularLocation>
        <location evidence="2">Membrane</location>
        <topology evidence="2">Multi-pass membrane protein</topology>
    </subcellularLocation>
</comment>
<evidence type="ECO:0000259" key="12">
    <source>
        <dbReference type="PROSITE" id="PS50089"/>
    </source>
</evidence>
<dbReference type="GO" id="GO:0006511">
    <property type="term" value="P:ubiquitin-dependent protein catabolic process"/>
    <property type="evidence" value="ECO:0007669"/>
    <property type="project" value="TreeGrafter"/>
</dbReference>
<evidence type="ECO:0000256" key="4">
    <source>
        <dbReference type="ARBA" id="ARBA00022679"/>
    </source>
</evidence>
<dbReference type="GO" id="GO:0016020">
    <property type="term" value="C:membrane"/>
    <property type="evidence" value="ECO:0007669"/>
    <property type="project" value="UniProtKB-SubCell"/>
</dbReference>
<keyword evidence="9" id="KW-0862">Zinc</keyword>
<name>A0A6C0BPQ3_9ZZZZ</name>
<evidence type="ECO:0000256" key="2">
    <source>
        <dbReference type="ARBA" id="ARBA00004141"/>
    </source>
</evidence>
<keyword evidence="7" id="KW-0863">Zinc-finger</keyword>
<evidence type="ECO:0000256" key="5">
    <source>
        <dbReference type="ARBA" id="ARBA00022692"/>
    </source>
</evidence>
<comment type="catalytic activity">
    <reaction evidence="1">
        <text>S-ubiquitinyl-[E2 ubiquitin-conjugating enzyme]-L-cysteine + [acceptor protein]-L-lysine = [E2 ubiquitin-conjugating enzyme]-L-cysteine + N(6)-ubiquitinyl-[acceptor protein]-L-lysine.</text>
        <dbReference type="EC" id="2.3.2.27"/>
    </reaction>
</comment>
<feature type="domain" description="RING-type" evidence="12">
    <location>
        <begin position="7"/>
        <end position="48"/>
    </location>
</feature>
<evidence type="ECO:0000313" key="13">
    <source>
        <dbReference type="EMBL" id="QHS94040.1"/>
    </source>
</evidence>
<evidence type="ECO:0000256" key="9">
    <source>
        <dbReference type="ARBA" id="ARBA00022833"/>
    </source>
</evidence>
<dbReference type="EMBL" id="MN739215">
    <property type="protein sequence ID" value="QHS94040.1"/>
    <property type="molecule type" value="Genomic_DNA"/>
</dbReference>
<dbReference type="PANTHER" id="PTHR45977">
    <property type="entry name" value="TARGET OF ERK KINASE MPK-1"/>
    <property type="match status" value="1"/>
</dbReference>
<reference evidence="13" key="1">
    <citation type="journal article" date="2020" name="Nature">
        <title>Giant virus diversity and host interactions through global metagenomics.</title>
        <authorList>
            <person name="Schulz F."/>
            <person name="Roux S."/>
            <person name="Paez-Espino D."/>
            <person name="Jungbluth S."/>
            <person name="Walsh D.A."/>
            <person name="Denef V.J."/>
            <person name="McMahon K.D."/>
            <person name="Konstantinidis K.T."/>
            <person name="Eloe-Fadrosh E.A."/>
            <person name="Kyrpides N.C."/>
            <person name="Woyke T."/>
        </authorList>
    </citation>
    <scope>NUCLEOTIDE SEQUENCE</scope>
    <source>
        <strain evidence="13">GVMAG-M-3300018416-26</strain>
    </source>
</reference>
<evidence type="ECO:0000256" key="8">
    <source>
        <dbReference type="ARBA" id="ARBA00022786"/>
    </source>
</evidence>
<dbReference type="SUPFAM" id="SSF57850">
    <property type="entry name" value="RING/U-box"/>
    <property type="match status" value="1"/>
</dbReference>
<keyword evidence="5" id="KW-0812">Transmembrane</keyword>
<dbReference type="InterPro" id="IPR001841">
    <property type="entry name" value="Znf_RING"/>
</dbReference>
<keyword evidence="8" id="KW-0833">Ubl conjugation pathway</keyword>
<dbReference type="GO" id="GO:0008270">
    <property type="term" value="F:zinc ion binding"/>
    <property type="evidence" value="ECO:0007669"/>
    <property type="project" value="UniProtKB-KW"/>
</dbReference>
<organism evidence="13">
    <name type="scientific">viral metagenome</name>
    <dbReference type="NCBI Taxonomy" id="1070528"/>
    <lineage>
        <taxon>unclassified sequences</taxon>
        <taxon>metagenomes</taxon>
        <taxon>organismal metagenomes</taxon>
    </lineage>
</organism>
<dbReference type="Pfam" id="PF13639">
    <property type="entry name" value="zf-RING_2"/>
    <property type="match status" value="1"/>
</dbReference>
<dbReference type="InterPro" id="IPR013083">
    <property type="entry name" value="Znf_RING/FYVE/PHD"/>
</dbReference>
<evidence type="ECO:0000256" key="1">
    <source>
        <dbReference type="ARBA" id="ARBA00000900"/>
    </source>
</evidence>
<accession>A0A6C0BPQ3</accession>
<keyword evidence="11" id="KW-0472">Membrane</keyword>
<keyword evidence="6" id="KW-0479">Metal-binding</keyword>
<dbReference type="GO" id="GO:0016567">
    <property type="term" value="P:protein ubiquitination"/>
    <property type="evidence" value="ECO:0007669"/>
    <property type="project" value="TreeGrafter"/>
</dbReference>
<evidence type="ECO:0000256" key="6">
    <source>
        <dbReference type="ARBA" id="ARBA00022723"/>
    </source>
</evidence>